<gene>
    <name evidence="1" type="ORF">DFP90_101720</name>
</gene>
<dbReference type="InterPro" id="IPR009593">
    <property type="entry name" value="DUF1203"/>
</dbReference>
<evidence type="ECO:0000313" key="1">
    <source>
        <dbReference type="EMBL" id="RED53921.1"/>
    </source>
</evidence>
<dbReference type="Proteomes" id="UP000256845">
    <property type="component" value="Unassembled WGS sequence"/>
</dbReference>
<dbReference type="PIRSF" id="PIRSF034110">
    <property type="entry name" value="DUF1203"/>
    <property type="match status" value="1"/>
</dbReference>
<dbReference type="RefSeq" id="WP_115935019.1">
    <property type="nucleotide sequence ID" value="NZ_QRDW01000001.1"/>
</dbReference>
<reference evidence="1 2" key="1">
    <citation type="submission" date="2018-07" db="EMBL/GenBank/DDBJ databases">
        <title>Genomic Encyclopedia of Type Strains, Phase III (KMG-III): the genomes of soil and plant-associated and newly described type strains.</title>
        <authorList>
            <person name="Whitman W."/>
        </authorList>
    </citation>
    <scope>NUCLEOTIDE SEQUENCE [LARGE SCALE GENOMIC DNA]</scope>
    <source>
        <strain evidence="1 2">CECT 8488</strain>
    </source>
</reference>
<dbReference type="EMBL" id="QRDW01000001">
    <property type="protein sequence ID" value="RED53921.1"/>
    <property type="molecule type" value="Genomic_DNA"/>
</dbReference>
<keyword evidence="2" id="KW-1185">Reference proteome</keyword>
<dbReference type="OrthoDB" id="118609at2"/>
<dbReference type="AlphaFoldDB" id="A0A3D9HX07"/>
<evidence type="ECO:0000313" key="2">
    <source>
        <dbReference type="Proteomes" id="UP000256845"/>
    </source>
</evidence>
<name>A0A3D9HX07_9PROT</name>
<sequence length="158" mass="17774">MTDIKFSAMPTEDAMKFWAGGEDAYGMKPETQISDGEGVPCRHCLEDVGKDEPFLILAYKPFAEDQPYAETGPIFLHAKSCQRHGETDQTPESFKKRPSYLMKGYYANDRIVYGTGRNVEPDGIEAYAKELFSGNPDIAYIHVRSTLNNCYSARIDRA</sequence>
<proteinExistence type="predicted"/>
<accession>A0A3D9HX07</accession>
<organism evidence="1 2">
    <name type="scientific">Aestuariispira insulae</name>
    <dbReference type="NCBI Taxonomy" id="1461337"/>
    <lineage>
        <taxon>Bacteria</taxon>
        <taxon>Pseudomonadati</taxon>
        <taxon>Pseudomonadota</taxon>
        <taxon>Alphaproteobacteria</taxon>
        <taxon>Rhodospirillales</taxon>
        <taxon>Kiloniellaceae</taxon>
        <taxon>Aestuariispira</taxon>
    </lineage>
</organism>
<dbReference type="Pfam" id="PF06718">
    <property type="entry name" value="DUF1203"/>
    <property type="match status" value="1"/>
</dbReference>
<comment type="caution">
    <text evidence="1">The sequence shown here is derived from an EMBL/GenBank/DDBJ whole genome shotgun (WGS) entry which is preliminary data.</text>
</comment>
<protein>
    <submittedName>
        <fullName evidence="1">Uncharacterized protein DUF1203</fullName>
    </submittedName>
</protein>